<dbReference type="InterPro" id="IPR006311">
    <property type="entry name" value="TAT_signal"/>
</dbReference>
<dbReference type="STRING" id="1244531.CIG2463D_1861"/>
<dbReference type="RefSeq" id="WP_235183852.1">
    <property type="nucleotide sequence ID" value="NZ_CP009043.1"/>
</dbReference>
<evidence type="ECO:0000259" key="1">
    <source>
        <dbReference type="Pfam" id="PF02627"/>
    </source>
</evidence>
<dbReference type="eggNOG" id="COG0599">
    <property type="taxonomic scope" value="Bacteria"/>
</dbReference>
<dbReference type="SUPFAM" id="SSF69118">
    <property type="entry name" value="AhpD-like"/>
    <property type="match status" value="1"/>
</dbReference>
<dbReference type="InterPro" id="IPR003779">
    <property type="entry name" value="CMD-like"/>
</dbReference>
<dbReference type="Pfam" id="PF02627">
    <property type="entry name" value="CMD"/>
    <property type="match status" value="1"/>
</dbReference>
<reference evidence="3" key="1">
    <citation type="journal article" date="2014" name="Genome Announc.">
        <title>Complete Genome Sequence of Campylobacter iguaniorum Strain 1485ET, Isolated from a Bearded Dragon (Pogona vitticeps).</title>
        <authorList>
            <person name="Gilbert M.J."/>
            <person name="Miller W.G."/>
            <person name="Yee E."/>
            <person name="Kik M."/>
            <person name="Wagenaar J.A."/>
            <person name="Duim B."/>
        </authorList>
    </citation>
    <scope>NUCLEOTIDE SEQUENCE [LARGE SCALE GENOMIC DNA]</scope>
    <source>
        <strain evidence="3">1485E</strain>
    </source>
</reference>
<dbReference type="Proteomes" id="UP000028486">
    <property type="component" value="Chromosome"/>
</dbReference>
<dbReference type="GO" id="GO:0051920">
    <property type="term" value="F:peroxiredoxin activity"/>
    <property type="evidence" value="ECO:0007669"/>
    <property type="project" value="InterPro"/>
</dbReference>
<proteinExistence type="predicted"/>
<dbReference type="InterPro" id="IPR052512">
    <property type="entry name" value="4CMD/NDH-1_regulator"/>
</dbReference>
<protein>
    <submittedName>
        <fullName evidence="2">Carboxymuconolactone decarboxylase family protein</fullName>
    </submittedName>
</protein>
<evidence type="ECO:0000313" key="3">
    <source>
        <dbReference type="Proteomes" id="UP000028486"/>
    </source>
</evidence>
<dbReference type="AlphaFoldDB" id="A0A076FDL2"/>
<sequence length="295" mass="32502">MQSRRNFIKQTALITAGSITLGASTLNANSNSGAKMKTEPIANLTPKAKENFMAFLKTTDLPVGYSDPEFISNYINFAFDESLEKSGIDHQSAVLLIMVSLVASGGENEFEHMVNAGLNLQIDPSVLKETLYHTTPYVGVGKMAQFIRVLNLVFAKRGVELKQSGSQTTTRQNRHEKGLQAQIDIFGEGMKKYKSTFAPDMAHFADFLSANCFGDYYTRTGLNLSFRELLTFAILASLGGVESQLKGHITGNLNMQNDRAKLIAVITLLVPYIGYPRSLNALNAINEITPYKEEK</sequence>
<dbReference type="EMBL" id="CP009043">
    <property type="protein sequence ID" value="AII15477.1"/>
    <property type="molecule type" value="Genomic_DNA"/>
</dbReference>
<dbReference type="KEGG" id="caj:CIG1485E_1663"/>
<dbReference type="InterPro" id="IPR029032">
    <property type="entry name" value="AhpD-like"/>
</dbReference>
<name>A0A076FDL2_9BACT</name>
<feature type="domain" description="Carboxymuconolactone decarboxylase-like" evidence="1">
    <location>
        <begin position="204"/>
        <end position="286"/>
    </location>
</feature>
<dbReference type="PANTHER" id="PTHR33570:SF2">
    <property type="entry name" value="CARBOXYMUCONOLACTONE DECARBOXYLASE-LIKE DOMAIN-CONTAINING PROTEIN"/>
    <property type="match status" value="1"/>
</dbReference>
<dbReference type="PANTHER" id="PTHR33570">
    <property type="entry name" value="4-CARBOXYMUCONOLACTONE DECARBOXYLASE FAMILY PROTEIN"/>
    <property type="match status" value="1"/>
</dbReference>
<accession>A0A076FDL2</accession>
<gene>
    <name evidence="2" type="ORF">CIG1485E_1663</name>
</gene>
<organism evidence="2 3">
    <name type="scientific">Campylobacter iguaniorum</name>
    <dbReference type="NCBI Taxonomy" id="1244531"/>
    <lineage>
        <taxon>Bacteria</taxon>
        <taxon>Pseudomonadati</taxon>
        <taxon>Campylobacterota</taxon>
        <taxon>Epsilonproteobacteria</taxon>
        <taxon>Campylobacterales</taxon>
        <taxon>Campylobacteraceae</taxon>
        <taxon>Campylobacter</taxon>
    </lineage>
</organism>
<dbReference type="HOGENOM" id="CLU_070025_0_0_7"/>
<dbReference type="Gene3D" id="1.20.1290.10">
    <property type="entry name" value="AhpD-like"/>
    <property type="match status" value="1"/>
</dbReference>
<keyword evidence="3" id="KW-1185">Reference proteome</keyword>
<dbReference type="PROSITE" id="PS51318">
    <property type="entry name" value="TAT"/>
    <property type="match status" value="1"/>
</dbReference>
<evidence type="ECO:0000313" key="2">
    <source>
        <dbReference type="EMBL" id="AII15477.1"/>
    </source>
</evidence>